<feature type="compositionally biased region" description="Basic and acidic residues" evidence="2">
    <location>
        <begin position="754"/>
        <end position="766"/>
    </location>
</feature>
<dbReference type="GO" id="GO:0003723">
    <property type="term" value="F:RNA binding"/>
    <property type="evidence" value="ECO:0007669"/>
    <property type="project" value="UniProtKB-KW"/>
</dbReference>
<dbReference type="Pfam" id="PF17406">
    <property type="entry name" value="Nrap_D5"/>
    <property type="match status" value="1"/>
</dbReference>
<dbReference type="AlphaFoldDB" id="A0A5J4NJZ4"/>
<dbReference type="InterPro" id="IPR035369">
    <property type="entry name" value="Nrap_D4"/>
</dbReference>
<dbReference type="InterPro" id="IPR005554">
    <property type="entry name" value="NOL6/Upt22"/>
</dbReference>
<evidence type="ECO:0000256" key="2">
    <source>
        <dbReference type="SAM" id="MobiDB-lite"/>
    </source>
</evidence>
<evidence type="ECO:0000259" key="3">
    <source>
        <dbReference type="Pfam" id="PF17405"/>
    </source>
</evidence>
<feature type="domain" description="Nrap protein" evidence="3">
    <location>
        <begin position="21"/>
        <end position="179"/>
    </location>
</feature>
<comment type="similarity">
    <text evidence="1">Belongs to the NRAP family.</text>
</comment>
<dbReference type="PANTHER" id="PTHR17972:SF0">
    <property type="entry name" value="NUCLEOLAR PROTEIN 6"/>
    <property type="match status" value="1"/>
</dbReference>
<name>A0A5J4NJZ4_9TREM</name>
<dbReference type="GO" id="GO:0006364">
    <property type="term" value="P:rRNA processing"/>
    <property type="evidence" value="ECO:0007669"/>
    <property type="project" value="TreeGrafter"/>
</dbReference>
<proteinExistence type="inferred from homology"/>
<dbReference type="GO" id="GO:0032040">
    <property type="term" value="C:small-subunit processome"/>
    <property type="evidence" value="ECO:0007669"/>
    <property type="project" value="TreeGrafter"/>
</dbReference>
<accession>A0A5J4NJZ4</accession>
<evidence type="ECO:0000259" key="4">
    <source>
        <dbReference type="Pfam" id="PF17406"/>
    </source>
</evidence>
<dbReference type="Pfam" id="PF17405">
    <property type="entry name" value="Nrap_D4"/>
    <property type="match status" value="1"/>
</dbReference>
<sequence>MQITSDSLRALCSTNFVSSRTGLTFASSVRLIRSMDKLRVLLRGLNNKLPLNITGISAVSSAFRDTSVFPPVLTLPSAAREISRQRRRSASTGKPMMVSAAVFPLYVVITLEQAGKWPDDMEAFYHMKRLLVIRIHELLSPMGIPSHVTRNNMLDIFLDGLVFRVSVAHARELSLLQTAGLPDKATCDNGFVGHFFTGSIDCIREPPDAAPITQTSNSLDWTQLNHSLPKVSGLLASVSRSEHHVFPEACRLAKRWLSAHGYPVILCPLEAEFDGLRHMWDRASSHQQLGHRRIIPSSPLSGHWATLSSGGQMMEIAVELLVLHAAGFSYMPNHCKEQSSLDEAPDMVRRNVCGSPVAAFLRFLKLLATYDWAVRPLLVDLNDGFSDLEKRRLALNSMQKGREFLPAMSVFRPSHKNLDILLTLKPEITCMRAVEAIDFHFPRNLKYTNTFSFLPMDQESLLNEIPPPGARFWPIGYCSDPVGCIVHDLQIDGKTMGRGGARAKASGGTISQDDPFSNKQLSLNVTLFQFLQSGYFEKDLLSYCANRLAEYSCVYWLDPTAVGDGEAVELRSKLHDTDPFTLDDHNRSGTYAMNRNPTAEQFAQLILPVNIKQVADWRQYEALLEAFESVLRYLNAMNIISSAVIILCSTLEIKMKWQFHWMLATRSLICGGTHKLPSKRMHNSKFRWEDRLIIPVTMLAESKCRPITNTQNFHENRRADKSFFFRQGTRANRGTFRDGKTDRRRNRARNSKGRSQEQEEKSEKSAIKKNTNKMYSL</sequence>
<dbReference type="GO" id="GO:0034456">
    <property type="term" value="C:UTP-C complex"/>
    <property type="evidence" value="ECO:0007669"/>
    <property type="project" value="TreeGrafter"/>
</dbReference>
<evidence type="ECO:0000256" key="1">
    <source>
        <dbReference type="RuleBase" id="RU364032"/>
    </source>
</evidence>
<keyword evidence="1" id="KW-0539">Nucleus</keyword>
<feature type="region of interest" description="Disordered" evidence="2">
    <location>
        <begin position="732"/>
        <end position="777"/>
    </location>
</feature>
<evidence type="ECO:0000313" key="6">
    <source>
        <dbReference type="Proteomes" id="UP000324629"/>
    </source>
</evidence>
<feature type="compositionally biased region" description="Basic residues" evidence="2">
    <location>
        <begin position="742"/>
        <end position="752"/>
    </location>
</feature>
<feature type="domain" description="Nrap protein" evidence="4">
    <location>
        <begin position="311"/>
        <end position="408"/>
    </location>
</feature>
<dbReference type="EMBL" id="QNGE01002280">
    <property type="protein sequence ID" value="KAA3675852.1"/>
    <property type="molecule type" value="Genomic_DNA"/>
</dbReference>
<evidence type="ECO:0000313" key="5">
    <source>
        <dbReference type="EMBL" id="KAA3675852.1"/>
    </source>
</evidence>
<reference evidence="5 6" key="1">
    <citation type="journal article" date="2019" name="Gigascience">
        <title>Whole-genome sequence of the oriental lung fluke Paragonimus westermani.</title>
        <authorList>
            <person name="Oey H."/>
            <person name="Zakrzewski M."/>
            <person name="Narain K."/>
            <person name="Devi K.R."/>
            <person name="Agatsuma T."/>
            <person name="Nawaratna S."/>
            <person name="Gobert G.N."/>
            <person name="Jones M.K."/>
            <person name="Ragan M.A."/>
            <person name="McManus D.P."/>
            <person name="Krause L."/>
        </authorList>
    </citation>
    <scope>NUCLEOTIDE SEQUENCE [LARGE SCALE GENOMIC DNA]</scope>
    <source>
        <strain evidence="5 6">IND2009</strain>
    </source>
</reference>
<keyword evidence="1" id="KW-0694">RNA-binding</keyword>
<keyword evidence="6" id="KW-1185">Reference proteome</keyword>
<dbReference type="PANTHER" id="PTHR17972">
    <property type="entry name" value="NUCLEOLAR RNA-ASSOCIATED PROTEIN"/>
    <property type="match status" value="1"/>
</dbReference>
<comment type="subcellular location">
    <subcellularLocation>
        <location evidence="1">Nucleus</location>
        <location evidence="1">Nucleolus</location>
    </subcellularLocation>
</comment>
<dbReference type="InterPro" id="IPR035370">
    <property type="entry name" value="Nrap_D5"/>
</dbReference>
<organism evidence="5 6">
    <name type="scientific">Paragonimus westermani</name>
    <dbReference type="NCBI Taxonomy" id="34504"/>
    <lineage>
        <taxon>Eukaryota</taxon>
        <taxon>Metazoa</taxon>
        <taxon>Spiralia</taxon>
        <taxon>Lophotrochozoa</taxon>
        <taxon>Platyhelminthes</taxon>
        <taxon>Trematoda</taxon>
        <taxon>Digenea</taxon>
        <taxon>Plagiorchiida</taxon>
        <taxon>Troglotremata</taxon>
        <taxon>Troglotrematidae</taxon>
        <taxon>Paragonimus</taxon>
    </lineage>
</organism>
<protein>
    <recommendedName>
        <fullName evidence="1">Nucleolar protein 6</fullName>
    </recommendedName>
</protein>
<gene>
    <name evidence="5" type="ORF">DEA37_0002087</name>
</gene>
<dbReference type="GO" id="GO:0006409">
    <property type="term" value="P:tRNA export from nucleus"/>
    <property type="evidence" value="ECO:0007669"/>
    <property type="project" value="TreeGrafter"/>
</dbReference>
<dbReference type="Proteomes" id="UP000324629">
    <property type="component" value="Unassembled WGS sequence"/>
</dbReference>
<dbReference type="GO" id="GO:0032545">
    <property type="term" value="C:CURI complex"/>
    <property type="evidence" value="ECO:0007669"/>
    <property type="project" value="TreeGrafter"/>
</dbReference>
<comment type="caution">
    <text evidence="5">The sequence shown here is derived from an EMBL/GenBank/DDBJ whole genome shotgun (WGS) entry which is preliminary data.</text>
</comment>